<feature type="compositionally biased region" description="Low complexity" evidence="1">
    <location>
        <begin position="840"/>
        <end position="852"/>
    </location>
</feature>
<feature type="region of interest" description="Disordered" evidence="1">
    <location>
        <begin position="51"/>
        <end position="140"/>
    </location>
</feature>
<gene>
    <name evidence="3" type="ORF">ENH_00024110</name>
</gene>
<dbReference type="PANTHER" id="PTHR48125">
    <property type="entry name" value="LP07818P1"/>
    <property type="match status" value="1"/>
</dbReference>
<dbReference type="VEuPathDB" id="ToxoDB:ENH_00024110"/>
<feature type="signal peptide" evidence="2">
    <location>
        <begin position="1"/>
        <end position="19"/>
    </location>
</feature>
<feature type="chain" id="PRO_5004673980" evidence="2">
    <location>
        <begin position="20"/>
        <end position="938"/>
    </location>
</feature>
<evidence type="ECO:0000313" key="4">
    <source>
        <dbReference type="Proteomes" id="UP000030754"/>
    </source>
</evidence>
<dbReference type="AlphaFoldDB" id="U6MR61"/>
<feature type="compositionally biased region" description="Low complexity" evidence="1">
    <location>
        <begin position="860"/>
        <end position="878"/>
    </location>
</feature>
<keyword evidence="4" id="KW-1185">Reference proteome</keyword>
<protein>
    <submittedName>
        <fullName evidence="3">Uncharacterized protein</fullName>
    </submittedName>
</protein>
<reference evidence="3" key="1">
    <citation type="submission" date="2013-10" db="EMBL/GenBank/DDBJ databases">
        <title>Genomic analysis of the causative agents of coccidiosis in chickens.</title>
        <authorList>
            <person name="Reid A.J."/>
            <person name="Blake D."/>
            <person name="Billington K."/>
            <person name="Browne H."/>
            <person name="Dunn M."/>
            <person name="Hung S."/>
            <person name="Kawahara F."/>
            <person name="Miranda-Saavedra D."/>
            <person name="Mourier T."/>
            <person name="Nagra H."/>
            <person name="Otto T.D."/>
            <person name="Rawlings N."/>
            <person name="Sanchez A."/>
            <person name="Sanders M."/>
            <person name="Subramaniam C."/>
            <person name="Tay Y."/>
            <person name="Dear P."/>
            <person name="Doerig C."/>
            <person name="Gruber A."/>
            <person name="Parkinson J."/>
            <person name="Shirley M."/>
            <person name="Wan K.L."/>
            <person name="Berriman M."/>
            <person name="Tomley F."/>
            <person name="Pain A."/>
        </authorList>
    </citation>
    <scope>NUCLEOTIDE SEQUENCE [LARGE SCALE GENOMIC DNA]</scope>
    <source>
        <strain evidence="3">Houghton</strain>
    </source>
</reference>
<dbReference type="GeneID" id="25472581"/>
<reference evidence="3" key="2">
    <citation type="submission" date="2013-10" db="EMBL/GenBank/DDBJ databases">
        <authorList>
            <person name="Aslett M."/>
        </authorList>
    </citation>
    <scope>NUCLEOTIDE SEQUENCE [LARGE SCALE GENOMIC DNA]</scope>
    <source>
        <strain evidence="3">Houghton</strain>
    </source>
</reference>
<dbReference type="EMBL" id="HG723746">
    <property type="protein sequence ID" value="CDJ66697.1"/>
    <property type="molecule type" value="Genomic_DNA"/>
</dbReference>
<dbReference type="Proteomes" id="UP000030754">
    <property type="component" value="Unassembled WGS sequence"/>
</dbReference>
<name>U6MR61_9EIME</name>
<sequence length="938" mass="99398">MKAFISLCCAWALAAKVNALNGTDLDGLTAGSFAEFREADTVDLAGLSATEPAGEAGTAGAAVARGPEAPEAAVGAPGAAAPPAAQAAPTAGEGAEAAVATQKSPEEAAQPGLEAATAGTAEQQKLQQPPTEAPAAEIPSPEREAAPLGAAATAAPLAGPEDSPEDKLAKALLALEVKTAPTLEYSTALELQSAIDMTLPDIELGDLETALFAILEASDRLALQELLPGVPETSISKWTLNVVLKYYNAVRGPQGTSLVPQEALSLIVPFWAPRVQETEQYALLVQRMFAKRIQHPSWDRYADRESLFGQAHEVIVNTLGFVCGDDGVLNVQMQHCNMSLNGSVKGEMRALQLIITGMGLGVSALLPGKIESMNAWLQQLGETAKPPASHMMLDKGTMSWVVNAAGGEAPEISERIIRNFPNIPQATRQVIITTTSEAPGAAAAAARVKPTAPEEEKPKEGIYAPIKPSEREIYHEIPAIKKAPGAVGRPVASVAPDEAEIAASMPWAFFQQAISKRHGPYRRLPYWVEVSADCPVRSSSTLGGKRLDLTKATDDLLLRLATMTPMLLKKSGGRNAPRFAAVCGAMGALLAGWQQVLESSMVENPSGVLAHAALIERISNLHKYFLFPYSDVGEEARQDEKAYEQKRKVIKAFAKSADTKYCSSLINAAGAIATQSSEAPSGMRLKARSMYGGLANSLGVSLSLPLVIQEGFRTYVHSQLGTKSKRKLKKGQTNVLGLCAVLHVSGTLHSCAKGQTHELAHNLFLSNVAGQTLTEHLVLAGSSLINKHPKLFILCNRDTGGPIFESVMEELLVALSPVWEDEDLFKQYIEASATEVAAAAPAAEAAPGTAAEPVPPTPSPRSSISSSSSSRSSVSTAPEPEPLYVEANPKLFETAEEKKRRQRRSQARASKASVRQEPAEKPAAEEGESEYISLMKEL</sequence>
<evidence type="ECO:0000313" key="3">
    <source>
        <dbReference type="EMBL" id="CDJ66697.1"/>
    </source>
</evidence>
<dbReference type="PANTHER" id="PTHR48125:SF10">
    <property type="entry name" value="OS12G0136300 PROTEIN"/>
    <property type="match status" value="1"/>
</dbReference>
<feature type="compositionally biased region" description="Low complexity" evidence="1">
    <location>
        <begin position="907"/>
        <end position="916"/>
    </location>
</feature>
<evidence type="ECO:0000256" key="2">
    <source>
        <dbReference type="SAM" id="SignalP"/>
    </source>
</evidence>
<proteinExistence type="predicted"/>
<feature type="compositionally biased region" description="Polar residues" evidence="1">
    <location>
        <begin position="120"/>
        <end position="130"/>
    </location>
</feature>
<feature type="compositionally biased region" description="Low complexity" evidence="1">
    <location>
        <begin position="51"/>
        <end position="100"/>
    </location>
</feature>
<organism evidence="3 4">
    <name type="scientific">Eimeria necatrix</name>
    <dbReference type="NCBI Taxonomy" id="51315"/>
    <lineage>
        <taxon>Eukaryota</taxon>
        <taxon>Sar</taxon>
        <taxon>Alveolata</taxon>
        <taxon>Apicomplexa</taxon>
        <taxon>Conoidasida</taxon>
        <taxon>Coccidia</taxon>
        <taxon>Eucoccidiorida</taxon>
        <taxon>Eimeriorina</taxon>
        <taxon>Eimeriidae</taxon>
        <taxon>Eimeria</taxon>
    </lineage>
</organism>
<feature type="region of interest" description="Disordered" evidence="1">
    <location>
        <begin position="840"/>
        <end position="938"/>
    </location>
</feature>
<dbReference type="RefSeq" id="XP_013435164.1">
    <property type="nucleotide sequence ID" value="XM_013579710.1"/>
</dbReference>
<keyword evidence="2" id="KW-0732">Signal</keyword>
<evidence type="ECO:0000256" key="1">
    <source>
        <dbReference type="SAM" id="MobiDB-lite"/>
    </source>
</evidence>
<dbReference type="OrthoDB" id="333172at2759"/>
<accession>U6MR61</accession>